<reference evidence="2 3" key="1">
    <citation type="journal article" date="2018" name="Nat. Genet.">
        <title>The Rosa genome provides new insights in the design of modern roses.</title>
        <authorList>
            <person name="Bendahmane M."/>
        </authorList>
    </citation>
    <scope>NUCLEOTIDE SEQUENCE [LARGE SCALE GENOMIC DNA]</scope>
    <source>
        <strain evidence="3">cv. Old Blush</strain>
    </source>
</reference>
<dbReference type="Proteomes" id="UP000238479">
    <property type="component" value="Chromosome 1"/>
</dbReference>
<name>A0A2P6S7N7_ROSCH</name>
<proteinExistence type="predicted"/>
<organism evidence="2 3">
    <name type="scientific">Rosa chinensis</name>
    <name type="common">China rose</name>
    <dbReference type="NCBI Taxonomy" id="74649"/>
    <lineage>
        <taxon>Eukaryota</taxon>
        <taxon>Viridiplantae</taxon>
        <taxon>Streptophyta</taxon>
        <taxon>Embryophyta</taxon>
        <taxon>Tracheophyta</taxon>
        <taxon>Spermatophyta</taxon>
        <taxon>Magnoliopsida</taxon>
        <taxon>eudicotyledons</taxon>
        <taxon>Gunneridae</taxon>
        <taxon>Pentapetalae</taxon>
        <taxon>rosids</taxon>
        <taxon>fabids</taxon>
        <taxon>Rosales</taxon>
        <taxon>Rosaceae</taxon>
        <taxon>Rosoideae</taxon>
        <taxon>Rosoideae incertae sedis</taxon>
        <taxon>Rosa</taxon>
    </lineage>
</organism>
<comment type="caution">
    <text evidence="2">The sequence shown here is derived from an EMBL/GenBank/DDBJ whole genome shotgun (WGS) entry which is preliminary data.</text>
</comment>
<evidence type="ECO:0000313" key="2">
    <source>
        <dbReference type="EMBL" id="PRQ54675.1"/>
    </source>
</evidence>
<gene>
    <name evidence="2" type="ORF">RchiOBHm_Chr1g0316301</name>
</gene>
<feature type="region of interest" description="Disordered" evidence="1">
    <location>
        <begin position="1"/>
        <end position="23"/>
    </location>
</feature>
<dbReference type="AlphaFoldDB" id="A0A2P6S7N7"/>
<sequence length="86" mass="9504">MVMQIGDVARDDAGRGSSSVDRVYGERRTGADGTLPDCDVRRGTGRRWWTGPESSCWAWSAPLGDYPIGLSCWAEILFQSINFYLG</sequence>
<evidence type="ECO:0000313" key="3">
    <source>
        <dbReference type="Proteomes" id="UP000238479"/>
    </source>
</evidence>
<protein>
    <submittedName>
        <fullName evidence="2">Uncharacterized protein</fullName>
    </submittedName>
</protein>
<keyword evidence="3" id="KW-1185">Reference proteome</keyword>
<dbReference type="Gramene" id="PRQ54675">
    <property type="protein sequence ID" value="PRQ54675"/>
    <property type="gene ID" value="RchiOBHm_Chr1g0316301"/>
</dbReference>
<evidence type="ECO:0000256" key="1">
    <source>
        <dbReference type="SAM" id="MobiDB-lite"/>
    </source>
</evidence>
<accession>A0A2P6S7N7</accession>
<dbReference type="EMBL" id="PDCK01000039">
    <property type="protein sequence ID" value="PRQ54675.1"/>
    <property type="molecule type" value="Genomic_DNA"/>
</dbReference>